<comment type="subcellular location">
    <subcellularLocation>
        <location evidence="2">Cell junction</location>
    </subcellularLocation>
    <subcellularLocation>
        <location evidence="1">Membrane</location>
        <topology evidence="1">Multi-pass membrane protein</topology>
    </subcellularLocation>
</comment>
<feature type="transmembrane region" description="Helical" evidence="9">
    <location>
        <begin position="467"/>
        <end position="489"/>
    </location>
</feature>
<dbReference type="OrthoDB" id="6249883at2759"/>
<dbReference type="GO" id="GO:0005911">
    <property type="term" value="C:cell-cell junction"/>
    <property type="evidence" value="ECO:0007669"/>
    <property type="project" value="TreeGrafter"/>
</dbReference>
<dbReference type="GO" id="GO:0016020">
    <property type="term" value="C:membrane"/>
    <property type="evidence" value="ECO:0007669"/>
    <property type="project" value="UniProtKB-SubCell"/>
</dbReference>
<accession>A0A8W8K6L6</accession>
<evidence type="ECO:0000256" key="2">
    <source>
        <dbReference type="ARBA" id="ARBA00004282"/>
    </source>
</evidence>
<dbReference type="PANTHER" id="PTHR14399">
    <property type="entry name" value="P53-INDUCED PROTEIN RELATED"/>
    <property type="match status" value="1"/>
</dbReference>
<evidence type="ECO:0000256" key="1">
    <source>
        <dbReference type="ARBA" id="ARBA00004141"/>
    </source>
</evidence>
<evidence type="ECO:0000256" key="6">
    <source>
        <dbReference type="ARBA" id="ARBA00022989"/>
    </source>
</evidence>
<organism evidence="10 11">
    <name type="scientific">Magallana gigas</name>
    <name type="common">Pacific oyster</name>
    <name type="synonym">Crassostrea gigas</name>
    <dbReference type="NCBI Taxonomy" id="29159"/>
    <lineage>
        <taxon>Eukaryota</taxon>
        <taxon>Metazoa</taxon>
        <taxon>Spiralia</taxon>
        <taxon>Lophotrochozoa</taxon>
        <taxon>Mollusca</taxon>
        <taxon>Bivalvia</taxon>
        <taxon>Autobranchia</taxon>
        <taxon>Pteriomorphia</taxon>
        <taxon>Ostreida</taxon>
        <taxon>Ostreoidea</taxon>
        <taxon>Ostreidae</taxon>
        <taxon>Magallana</taxon>
    </lineage>
</organism>
<feature type="region of interest" description="Disordered" evidence="8">
    <location>
        <begin position="90"/>
        <end position="188"/>
    </location>
</feature>
<evidence type="ECO:0000313" key="10">
    <source>
        <dbReference type="EnsemblMetazoa" id="G21887.13:cds"/>
    </source>
</evidence>
<dbReference type="PANTHER" id="PTHR14399:SF5">
    <property type="entry name" value="CELL JUNCTION PROTEIN VAB-9"/>
    <property type="match status" value="1"/>
</dbReference>
<reference evidence="10" key="1">
    <citation type="submission" date="2022-08" db="UniProtKB">
        <authorList>
            <consortium name="EnsemblMetazoa"/>
        </authorList>
    </citation>
    <scope>IDENTIFICATION</scope>
    <source>
        <strain evidence="10">05x7-T-G4-1.051#20</strain>
    </source>
</reference>
<feature type="compositionally biased region" description="Basic and acidic residues" evidence="8">
    <location>
        <begin position="208"/>
        <end position="221"/>
    </location>
</feature>
<feature type="transmembrane region" description="Helical" evidence="9">
    <location>
        <begin position="315"/>
        <end position="337"/>
    </location>
</feature>
<evidence type="ECO:0000256" key="7">
    <source>
        <dbReference type="ARBA" id="ARBA00023136"/>
    </source>
</evidence>
<keyword evidence="5" id="KW-0965">Cell junction</keyword>
<evidence type="ECO:0000313" key="11">
    <source>
        <dbReference type="Proteomes" id="UP000005408"/>
    </source>
</evidence>
<keyword evidence="11" id="KW-1185">Reference proteome</keyword>
<dbReference type="AlphaFoldDB" id="A0A8W8K6L6"/>
<feature type="transmembrane region" description="Helical" evidence="9">
    <location>
        <begin position="424"/>
        <end position="447"/>
    </location>
</feature>
<dbReference type="InterPro" id="IPR015664">
    <property type="entry name" value="P53_induced"/>
</dbReference>
<feature type="compositionally biased region" description="Basic and acidic residues" evidence="8">
    <location>
        <begin position="163"/>
        <end position="177"/>
    </location>
</feature>
<evidence type="ECO:0000256" key="5">
    <source>
        <dbReference type="ARBA" id="ARBA00022949"/>
    </source>
</evidence>
<dbReference type="Proteomes" id="UP000005408">
    <property type="component" value="Unassembled WGS sequence"/>
</dbReference>
<dbReference type="OMA" id="AFEGVMD"/>
<evidence type="ECO:0000256" key="8">
    <source>
        <dbReference type="SAM" id="MobiDB-lite"/>
    </source>
</evidence>
<dbReference type="GO" id="GO:0098609">
    <property type="term" value="P:cell-cell adhesion"/>
    <property type="evidence" value="ECO:0007669"/>
    <property type="project" value="TreeGrafter"/>
</dbReference>
<keyword evidence="7 9" id="KW-0472">Membrane</keyword>
<dbReference type="Gene3D" id="1.20.140.150">
    <property type="match status" value="1"/>
</dbReference>
<proteinExistence type="inferred from homology"/>
<evidence type="ECO:0000256" key="3">
    <source>
        <dbReference type="ARBA" id="ARBA00008691"/>
    </source>
</evidence>
<sequence>MAFQGSGHADNRRGGEGQRPAKKFLTPDGGGFDKSPSLHKLPQQSSTETSGLGETLTSGFSSQESIRSTQSFTGERSTCDVIVAPADQCRSGTTPKVFSPRVTMKGATDKKPLILTDQSVSDGVRMGRSMQPPADSAANENFDKLFENPPPSQSSYRGLQVEDIDKNWDRRGSEKSHRSSKRGSFRSNEDRKFLGKNLESKWTKWSKERRASAERRLKPTEDEPPTERSTTPVKKALLESTQFVHPDLEKYHISEEDKHYIQRHRQQRYATYHVIEKSKKGTRHPHEHSGILLTEKQWTILSDFWEHRTFSRSRYMAMFFGFTTTILMIASICSNWIEYSFLAEGGNVTLAFSEGLFSNCSRTVLPIEDHEDTFTCLTYDIITSSRGWQKAVIGLMIFSASFGFIASILAVCGVCTSPLPKKIYYFHSAGEIFLVCAISTGAALIIYPVAMESNNSSSAHQYGPGYGLGWGSAFFFLAAAFCMSLDDLVRESSKAKICRLCFKSRQGDRREQSV</sequence>
<feature type="region of interest" description="Disordered" evidence="8">
    <location>
        <begin position="208"/>
        <end position="231"/>
    </location>
</feature>
<feature type="region of interest" description="Disordered" evidence="8">
    <location>
        <begin position="1"/>
        <end position="77"/>
    </location>
</feature>
<dbReference type="EnsemblMetazoa" id="G21887.13">
    <property type="protein sequence ID" value="G21887.13:cds"/>
    <property type="gene ID" value="G21887"/>
</dbReference>
<dbReference type="Pfam" id="PF00822">
    <property type="entry name" value="PMP22_Claudin"/>
    <property type="match status" value="1"/>
</dbReference>
<feature type="compositionally biased region" description="Polar residues" evidence="8">
    <location>
        <begin position="42"/>
        <end position="76"/>
    </location>
</feature>
<dbReference type="InterPro" id="IPR004031">
    <property type="entry name" value="PMP22/EMP/MP20/Claudin"/>
</dbReference>
<keyword evidence="4 9" id="KW-0812">Transmembrane</keyword>
<evidence type="ECO:0000256" key="4">
    <source>
        <dbReference type="ARBA" id="ARBA00022692"/>
    </source>
</evidence>
<name>A0A8W8K6L6_MAGGI</name>
<feature type="transmembrane region" description="Helical" evidence="9">
    <location>
        <begin position="391"/>
        <end position="412"/>
    </location>
</feature>
<comment type="similarity">
    <text evidence="3">Belongs to the TMEM47 family.</text>
</comment>
<keyword evidence="6 9" id="KW-1133">Transmembrane helix</keyword>
<protein>
    <submittedName>
        <fullName evidence="10">Uncharacterized protein</fullName>
    </submittedName>
</protein>
<evidence type="ECO:0000256" key="9">
    <source>
        <dbReference type="SAM" id="Phobius"/>
    </source>
</evidence>